<evidence type="ECO:0000256" key="2">
    <source>
        <dbReference type="ARBA" id="ARBA00023274"/>
    </source>
</evidence>
<organism evidence="4">
    <name type="scientific">marine sediment metagenome</name>
    <dbReference type="NCBI Taxonomy" id="412755"/>
    <lineage>
        <taxon>unclassified sequences</taxon>
        <taxon>metagenomes</taxon>
        <taxon>ecological metagenomes</taxon>
    </lineage>
</organism>
<feature type="non-terminal residue" evidence="4">
    <location>
        <position position="1"/>
    </location>
</feature>
<dbReference type="SMART" id="SM01397">
    <property type="entry name" value="Ribosomal_S3Ae"/>
    <property type="match status" value="1"/>
</dbReference>
<dbReference type="Pfam" id="PF01015">
    <property type="entry name" value="Ribosomal_S3Ae"/>
    <property type="match status" value="1"/>
</dbReference>
<keyword evidence="2" id="KW-0687">Ribonucleoprotein</keyword>
<feature type="compositionally biased region" description="Basic and acidic residues" evidence="3">
    <location>
        <begin position="143"/>
        <end position="165"/>
    </location>
</feature>
<protein>
    <submittedName>
        <fullName evidence="4">Uncharacterized protein</fullName>
    </submittedName>
</protein>
<dbReference type="AlphaFoldDB" id="X1CU63"/>
<reference evidence="4" key="1">
    <citation type="journal article" date="2014" name="Front. Microbiol.">
        <title>High frequency of phylogenetically diverse reductive dehalogenase-homologous genes in deep subseafloor sedimentary metagenomes.</title>
        <authorList>
            <person name="Kawai M."/>
            <person name="Futagami T."/>
            <person name="Toyoda A."/>
            <person name="Takaki Y."/>
            <person name="Nishi S."/>
            <person name="Hori S."/>
            <person name="Arai W."/>
            <person name="Tsubouchi T."/>
            <person name="Morono Y."/>
            <person name="Uchiyama I."/>
            <person name="Ito T."/>
            <person name="Fujiyama A."/>
            <person name="Inagaki F."/>
            <person name="Takami H."/>
        </authorList>
    </citation>
    <scope>NUCLEOTIDE SEQUENCE</scope>
    <source>
        <strain evidence="4">Expedition CK06-06</strain>
    </source>
</reference>
<dbReference type="GO" id="GO:0005840">
    <property type="term" value="C:ribosome"/>
    <property type="evidence" value="ECO:0007669"/>
    <property type="project" value="UniProtKB-KW"/>
</dbReference>
<dbReference type="InterPro" id="IPR001593">
    <property type="entry name" value="Ribosomal_eS1"/>
</dbReference>
<dbReference type="EMBL" id="BART01033872">
    <property type="protein sequence ID" value="GAH12011.1"/>
    <property type="molecule type" value="Genomic_DNA"/>
</dbReference>
<keyword evidence="1" id="KW-0689">Ribosomal protein</keyword>
<name>X1CU63_9ZZZZ</name>
<accession>X1CU63</accession>
<evidence type="ECO:0000313" key="4">
    <source>
        <dbReference type="EMBL" id="GAH12011.1"/>
    </source>
</evidence>
<proteinExistence type="predicted"/>
<evidence type="ECO:0000256" key="3">
    <source>
        <dbReference type="SAM" id="MobiDB-lite"/>
    </source>
</evidence>
<comment type="caution">
    <text evidence="4">The sequence shown here is derived from an EMBL/GenBank/DDBJ whole genome shotgun (WGS) entry which is preliminary data.</text>
</comment>
<dbReference type="GO" id="GO:0006412">
    <property type="term" value="P:translation"/>
    <property type="evidence" value="ECO:0007669"/>
    <property type="project" value="InterPro"/>
</dbReference>
<evidence type="ECO:0000256" key="1">
    <source>
        <dbReference type="ARBA" id="ARBA00022980"/>
    </source>
</evidence>
<dbReference type="GO" id="GO:0003735">
    <property type="term" value="F:structural constituent of ribosome"/>
    <property type="evidence" value="ECO:0007669"/>
    <property type="project" value="InterPro"/>
</dbReference>
<gene>
    <name evidence="4" type="ORF">S01H4_58059</name>
</gene>
<dbReference type="GO" id="GO:1990904">
    <property type="term" value="C:ribonucleoprotein complex"/>
    <property type="evidence" value="ECO:0007669"/>
    <property type="project" value="UniProtKB-KW"/>
</dbReference>
<feature type="region of interest" description="Disordered" evidence="3">
    <location>
        <begin position="142"/>
        <end position="165"/>
    </location>
</feature>
<sequence length="165" mass="19127">SSKIQTIINLSTKDDYVFRLTIICTTIKRARSSQQIVIRKIMREILKEFANTLNHEKFITGMIYSEFSNQILRIAKTIYPLSNCSIIKCKLVSVPEGGEDQVYITQDEDFEVVEVEVKRSRKSDIKRTERINVKKLTRTKTYSKKDEKDDKAKPVVDTSTEKVSE</sequence>